<keyword evidence="2" id="KW-1185">Reference proteome</keyword>
<sequence>MMFGRQLHCLLSNIRPNKRKHQHYQQVKENVRTTSPNYHPGENVFIKTRDEKKWQPATIVSRKHRYSYLVSTPR</sequence>
<reference evidence="1 2" key="1">
    <citation type="journal article" date="2021" name="Front. Genet.">
        <title>Chromosome-Level Genome Assembly Reveals Significant Gene Expansion in the Toll and IMD Signaling Pathways of Dendrolimus kikuchii.</title>
        <authorList>
            <person name="Zhou J."/>
            <person name="Wu P."/>
            <person name="Xiong Z."/>
            <person name="Liu N."/>
            <person name="Zhao N."/>
            <person name="Ji M."/>
            <person name="Qiu Y."/>
            <person name="Yang B."/>
        </authorList>
    </citation>
    <scope>NUCLEOTIDE SEQUENCE [LARGE SCALE GENOMIC DNA]</scope>
    <source>
        <strain evidence="1">Ann1</strain>
    </source>
</reference>
<dbReference type="EMBL" id="CM034391">
    <property type="protein sequence ID" value="KAJ0181144.1"/>
    <property type="molecule type" value="Genomic_DNA"/>
</dbReference>
<accession>A0ACC1DAZ2</accession>
<dbReference type="Proteomes" id="UP000824533">
    <property type="component" value="Linkage Group LG05"/>
</dbReference>
<gene>
    <name evidence="1" type="ORF">K1T71_003229</name>
</gene>
<protein>
    <submittedName>
        <fullName evidence="1">Uncharacterized protein</fullName>
    </submittedName>
</protein>
<organism evidence="1 2">
    <name type="scientific">Dendrolimus kikuchii</name>
    <dbReference type="NCBI Taxonomy" id="765133"/>
    <lineage>
        <taxon>Eukaryota</taxon>
        <taxon>Metazoa</taxon>
        <taxon>Ecdysozoa</taxon>
        <taxon>Arthropoda</taxon>
        <taxon>Hexapoda</taxon>
        <taxon>Insecta</taxon>
        <taxon>Pterygota</taxon>
        <taxon>Neoptera</taxon>
        <taxon>Endopterygota</taxon>
        <taxon>Lepidoptera</taxon>
        <taxon>Glossata</taxon>
        <taxon>Ditrysia</taxon>
        <taxon>Bombycoidea</taxon>
        <taxon>Lasiocampidae</taxon>
        <taxon>Dendrolimus</taxon>
    </lineage>
</organism>
<comment type="caution">
    <text evidence="1">The sequence shown here is derived from an EMBL/GenBank/DDBJ whole genome shotgun (WGS) entry which is preliminary data.</text>
</comment>
<name>A0ACC1DAZ2_9NEOP</name>
<evidence type="ECO:0000313" key="2">
    <source>
        <dbReference type="Proteomes" id="UP000824533"/>
    </source>
</evidence>
<evidence type="ECO:0000313" key="1">
    <source>
        <dbReference type="EMBL" id="KAJ0181144.1"/>
    </source>
</evidence>
<proteinExistence type="predicted"/>